<accession>A0A0B2RYI8</accession>
<dbReference type="AlphaFoldDB" id="A0A0B2RYI8"/>
<protein>
    <submittedName>
        <fullName evidence="2">Uncharacterized protein</fullName>
    </submittedName>
</protein>
<reference evidence="2" key="1">
    <citation type="submission" date="2014-07" db="EMBL/GenBank/DDBJ databases">
        <title>Identification of a novel salt tolerance gene in wild soybean by whole-genome sequencing.</title>
        <authorList>
            <person name="Lam H.-M."/>
            <person name="Qi X."/>
            <person name="Li M.-W."/>
            <person name="Liu X."/>
            <person name="Xie M."/>
            <person name="Ni M."/>
            <person name="Xu X."/>
        </authorList>
    </citation>
    <scope>NUCLEOTIDE SEQUENCE [LARGE SCALE GENOMIC DNA]</scope>
    <source>
        <tissue evidence="2">Root</tissue>
    </source>
</reference>
<name>A0A0B2RYI8_GLYSO</name>
<proteinExistence type="predicted"/>
<gene>
    <name evidence="2" type="ORF">glysoja_034359</name>
</gene>
<dbReference type="Proteomes" id="UP000053555">
    <property type="component" value="Unassembled WGS sequence"/>
</dbReference>
<dbReference type="EMBL" id="KN646955">
    <property type="protein sequence ID" value="KHN37493.1"/>
    <property type="molecule type" value="Genomic_DNA"/>
</dbReference>
<organism evidence="2">
    <name type="scientific">Glycine soja</name>
    <name type="common">Wild soybean</name>
    <dbReference type="NCBI Taxonomy" id="3848"/>
    <lineage>
        <taxon>Eukaryota</taxon>
        <taxon>Viridiplantae</taxon>
        <taxon>Streptophyta</taxon>
        <taxon>Embryophyta</taxon>
        <taxon>Tracheophyta</taxon>
        <taxon>Spermatophyta</taxon>
        <taxon>Magnoliopsida</taxon>
        <taxon>eudicotyledons</taxon>
        <taxon>Gunneridae</taxon>
        <taxon>Pentapetalae</taxon>
        <taxon>rosids</taxon>
        <taxon>fabids</taxon>
        <taxon>Fabales</taxon>
        <taxon>Fabaceae</taxon>
        <taxon>Papilionoideae</taxon>
        <taxon>50 kb inversion clade</taxon>
        <taxon>NPAAA clade</taxon>
        <taxon>indigoferoid/millettioid clade</taxon>
        <taxon>Phaseoleae</taxon>
        <taxon>Glycine</taxon>
        <taxon>Glycine subgen. Soja</taxon>
    </lineage>
</organism>
<feature type="region of interest" description="Disordered" evidence="1">
    <location>
        <begin position="256"/>
        <end position="280"/>
    </location>
</feature>
<evidence type="ECO:0000313" key="2">
    <source>
        <dbReference type="EMBL" id="KHN37493.1"/>
    </source>
</evidence>
<feature type="compositionally biased region" description="Basic and acidic residues" evidence="1">
    <location>
        <begin position="256"/>
        <end position="268"/>
    </location>
</feature>
<evidence type="ECO:0000256" key="1">
    <source>
        <dbReference type="SAM" id="MobiDB-lite"/>
    </source>
</evidence>
<sequence length="280" mass="31092">MIKMPWTWQGMLSNKFEVDMYVVFGVSDHEEITGDEVNMVPWHLMTTCDEDPNEMDDDSIPDPPYEEPYTNFKEMHDLETGYEIEEMYSDVESEDDTTKLGKRTCERFTLPQIMQDMKSTYVVGITRSCAISTRKLTLHQIEASGSKASASGYEILAVKNTIAPDGSKAQATGYEIPVARNNVADVESLVEGLGSIIPIGNTIATSTESDILTLASQVGTSNSSGREDMFCPKHEGYQQRKGIPCKLYSSTIANKDYESKDDEPKEEQGNEGSIFGSIDV</sequence>